<dbReference type="PANTHER" id="PTHR33471">
    <property type="entry name" value="ATP-DEPENDENT ZINC METALLOPROTEASE-RELATED"/>
    <property type="match status" value="1"/>
</dbReference>
<dbReference type="AlphaFoldDB" id="A0A9Q0KEP6"/>
<evidence type="ECO:0000313" key="1">
    <source>
        <dbReference type="EMBL" id="KAJ4969079.1"/>
    </source>
</evidence>
<evidence type="ECO:0000313" key="2">
    <source>
        <dbReference type="Proteomes" id="UP001141806"/>
    </source>
</evidence>
<name>A0A9Q0KEP6_9MAGN</name>
<dbReference type="OrthoDB" id="66620at2759"/>
<dbReference type="Proteomes" id="UP001141806">
    <property type="component" value="Unassembled WGS sequence"/>
</dbReference>
<gene>
    <name evidence="1" type="ORF">NE237_015780</name>
</gene>
<sequence length="119" mass="13375">MVFAIYYNGLCSHLQPEFQMVTTILACSECREPGASRRRALSRLDKELSKGHFKSAISLVKQLQGNPDGLRGFGAARQIPRSIYKLDELRLNGIDMSDLRPLVDSVLDSVERSLQFVSF</sequence>
<proteinExistence type="predicted"/>
<dbReference type="PANTHER" id="PTHR33471:SF4">
    <property type="entry name" value="T22H22.11 PROTEIN"/>
    <property type="match status" value="1"/>
</dbReference>
<protein>
    <submittedName>
        <fullName evidence="1">Uncharacterized protein</fullName>
    </submittedName>
</protein>
<comment type="caution">
    <text evidence="1">The sequence shown here is derived from an EMBL/GenBank/DDBJ whole genome shotgun (WGS) entry which is preliminary data.</text>
</comment>
<keyword evidence="2" id="KW-1185">Reference proteome</keyword>
<organism evidence="1 2">
    <name type="scientific">Protea cynaroides</name>
    <dbReference type="NCBI Taxonomy" id="273540"/>
    <lineage>
        <taxon>Eukaryota</taxon>
        <taxon>Viridiplantae</taxon>
        <taxon>Streptophyta</taxon>
        <taxon>Embryophyta</taxon>
        <taxon>Tracheophyta</taxon>
        <taxon>Spermatophyta</taxon>
        <taxon>Magnoliopsida</taxon>
        <taxon>Proteales</taxon>
        <taxon>Proteaceae</taxon>
        <taxon>Protea</taxon>
    </lineage>
</organism>
<reference evidence="1" key="1">
    <citation type="journal article" date="2023" name="Plant J.">
        <title>The genome of the king protea, Protea cynaroides.</title>
        <authorList>
            <person name="Chang J."/>
            <person name="Duong T.A."/>
            <person name="Schoeman C."/>
            <person name="Ma X."/>
            <person name="Roodt D."/>
            <person name="Barker N."/>
            <person name="Li Z."/>
            <person name="Van de Peer Y."/>
            <person name="Mizrachi E."/>
        </authorList>
    </citation>
    <scope>NUCLEOTIDE SEQUENCE</scope>
    <source>
        <tissue evidence="1">Young leaves</tissue>
    </source>
</reference>
<accession>A0A9Q0KEP6</accession>
<dbReference type="EMBL" id="JAMYWD010000006">
    <property type="protein sequence ID" value="KAJ4969079.1"/>
    <property type="molecule type" value="Genomic_DNA"/>
</dbReference>